<keyword evidence="5" id="KW-0686">Riboflavin biosynthesis</keyword>
<dbReference type="EC" id="2.5.1.9" evidence="3"/>
<sequence>MSLIDEIAAQQEKLVFPRFSIDDAFNLGVHLREAALKEYPHTPVSIRITLPTGQILFSTVTCGPAAADAESWLARKAAAVLRYGCATLYLGEKIRAKGLPGDRIEHLGRVSSIVVDAGGCTLTIAEAAPILGDCHVGDSIAVNGACLTVTEFDADKEGGWFKVWLANETLERTDLGERKEGDQLNLERAMGTHVRFGGHFVQAHVDTTATVVSRTPDGDSLRVRFELPEATPARPSLLPYLIPKGYVTIDGASLTLTAVDDETRTFEVMLIQHTQEKITLAKKAVGSKVNIEVDMVGKYVQKSVVAALGGQGGEGLRELVKKVVREVLSEIEWRMAEHILKRKILALTSSQVTVKLTYTEPSPARPARANLSRPASPIKLQPTPPVKPRAKVNVSAQITRSRSPVRSSPIERPPRPTSPAKPPPPRTKPSTLSPTFHPKPKLKPSVRNLNTPDAPRAAEPRFSPDQLRGRNGSVSLHHSVSFSSLQASHSDSDGRYSPSPSVRVRSKVSGLAKPPSESLSPPAARPPAARTRNRAPSLTSSVVSSPPAPTFYPITTATPAANPHRYQPPTPARCPPFHPFRARDPSPSVVSRRREPSPNPPRRARVDPAAIPLPANSPPTSALSFSSRSSVSVDNPSARLTPDDSMRSTLDSLLRYTELNSTREDSFSGDSTQDPDTDGEAAIAARKVKAEAKSNRKIADLEITNRSLLAINASLESAKHKQAKEIRELRRKLRESRLILPPRAFRAVNNASPSHDNDADADADASSSDDEDNDNGNAPQDEVYRRIKAILESLLDSGRRALERQPHDFPEVGKGGAKVLSADEVRSWRDSGGLSGGTTPKSDDLDANPFAPPLSPAHIAAPESDSDDALFGSEDEVEMTLTSASRSMPPSPGPPILITDSH</sequence>
<reference evidence="11" key="1">
    <citation type="submission" date="2021-02" db="EMBL/GenBank/DDBJ databases">
        <authorList>
            <person name="Nieuwenhuis M."/>
            <person name="Van De Peppel L.J.J."/>
        </authorList>
    </citation>
    <scope>NUCLEOTIDE SEQUENCE</scope>
    <source>
        <strain evidence="11">D49</strain>
    </source>
</reference>
<evidence type="ECO:0000256" key="5">
    <source>
        <dbReference type="ARBA" id="ARBA00022619"/>
    </source>
</evidence>
<feature type="region of interest" description="Disordered" evidence="9">
    <location>
        <begin position="358"/>
        <end position="649"/>
    </location>
</feature>
<comment type="pathway">
    <text evidence="2">Cofactor biosynthesis; riboflavin biosynthesis; riboflavin from 2-hydroxy-3-oxobutyl phosphate and 5-amino-6-(D-ribitylamino)uracil: step 2/2.</text>
</comment>
<feature type="compositionally biased region" description="Pro residues" evidence="9">
    <location>
        <begin position="415"/>
        <end position="427"/>
    </location>
</feature>
<feature type="compositionally biased region" description="Low complexity" evidence="9">
    <location>
        <begin position="618"/>
        <end position="637"/>
    </location>
</feature>
<dbReference type="InterPro" id="IPR038084">
    <property type="entry name" value="PduO/GlcC-like_sf"/>
</dbReference>
<dbReference type="NCBIfam" id="NF006767">
    <property type="entry name" value="PRK09289.1"/>
    <property type="match status" value="1"/>
</dbReference>
<dbReference type="GO" id="GO:0009231">
    <property type="term" value="P:riboflavin biosynthetic process"/>
    <property type="evidence" value="ECO:0007669"/>
    <property type="project" value="UniProtKB-KW"/>
</dbReference>
<feature type="compositionally biased region" description="Low complexity" evidence="9">
    <location>
        <begin position="473"/>
        <end position="485"/>
    </location>
</feature>
<organism evidence="11 12">
    <name type="scientific">Sphagnurus paluster</name>
    <dbReference type="NCBI Taxonomy" id="117069"/>
    <lineage>
        <taxon>Eukaryota</taxon>
        <taxon>Fungi</taxon>
        <taxon>Dikarya</taxon>
        <taxon>Basidiomycota</taxon>
        <taxon>Agaricomycotina</taxon>
        <taxon>Agaricomycetes</taxon>
        <taxon>Agaricomycetidae</taxon>
        <taxon>Agaricales</taxon>
        <taxon>Tricholomatineae</taxon>
        <taxon>Lyophyllaceae</taxon>
        <taxon>Sphagnurus</taxon>
    </lineage>
</organism>
<keyword evidence="6" id="KW-0808">Transferase</keyword>
<feature type="domain" description="Lumazine-binding" evidence="10">
    <location>
        <begin position="200"/>
        <end position="304"/>
    </location>
</feature>
<evidence type="ECO:0000313" key="11">
    <source>
        <dbReference type="EMBL" id="KAG5638387.1"/>
    </source>
</evidence>
<feature type="compositionally biased region" description="Low complexity" evidence="9">
    <location>
        <begin position="497"/>
        <end position="545"/>
    </location>
</feature>
<dbReference type="PROSITE" id="PS51177">
    <property type="entry name" value="LUMAZINE_BIND"/>
    <property type="match status" value="2"/>
</dbReference>
<keyword evidence="12" id="KW-1185">Reference proteome</keyword>
<feature type="region of interest" description="Disordered" evidence="9">
    <location>
        <begin position="661"/>
        <end position="691"/>
    </location>
</feature>
<evidence type="ECO:0000259" key="10">
    <source>
        <dbReference type="PROSITE" id="PS51177"/>
    </source>
</evidence>
<dbReference type="Gene3D" id="2.40.30.20">
    <property type="match status" value="1"/>
</dbReference>
<dbReference type="AlphaFoldDB" id="A0A9P7FTN9"/>
<dbReference type="Gene3D" id="3.30.450.150">
    <property type="entry name" value="Haem-degrading domain"/>
    <property type="match status" value="1"/>
</dbReference>
<evidence type="ECO:0000256" key="6">
    <source>
        <dbReference type="ARBA" id="ARBA00022679"/>
    </source>
</evidence>
<feature type="repeat" description="Lumazine-binding" evidence="8">
    <location>
        <begin position="99"/>
        <end position="199"/>
    </location>
</feature>
<feature type="compositionally biased region" description="Polar residues" evidence="9">
    <location>
        <begin position="394"/>
        <end position="406"/>
    </location>
</feature>
<feature type="region of interest" description="Disordered" evidence="9">
    <location>
        <begin position="744"/>
        <end position="783"/>
    </location>
</feature>
<dbReference type="SUPFAM" id="SSF63380">
    <property type="entry name" value="Riboflavin synthase domain-like"/>
    <property type="match status" value="2"/>
</dbReference>
<dbReference type="InterPro" id="IPR023366">
    <property type="entry name" value="ATP_synth_asu-like_sf"/>
</dbReference>
<gene>
    <name evidence="11" type="ORF">H0H81_000283</name>
</gene>
<dbReference type="InterPro" id="IPR017938">
    <property type="entry name" value="Riboflavin_synthase-like_b-brl"/>
</dbReference>
<proteinExistence type="predicted"/>
<reference evidence="11" key="2">
    <citation type="submission" date="2021-10" db="EMBL/GenBank/DDBJ databases">
        <title>Phylogenomics reveals ancestral predisposition of the termite-cultivated fungus Termitomyces towards a domesticated lifestyle.</title>
        <authorList>
            <person name="Auxier B."/>
            <person name="Grum-Grzhimaylo A."/>
            <person name="Cardenas M.E."/>
            <person name="Lodge J.D."/>
            <person name="Laessoe T."/>
            <person name="Pedersen O."/>
            <person name="Smith M.E."/>
            <person name="Kuyper T.W."/>
            <person name="Franco-Molano E.A."/>
            <person name="Baroni T.J."/>
            <person name="Aanen D.K."/>
        </authorList>
    </citation>
    <scope>NUCLEOTIDE SEQUENCE</scope>
    <source>
        <strain evidence="11">D49</strain>
    </source>
</reference>
<accession>A0A9P7FTN9</accession>
<dbReference type="EMBL" id="JABCKI010005765">
    <property type="protein sequence ID" value="KAG5638387.1"/>
    <property type="molecule type" value="Genomic_DNA"/>
</dbReference>
<feature type="compositionally biased region" description="Acidic residues" evidence="9">
    <location>
        <begin position="864"/>
        <end position="878"/>
    </location>
</feature>
<comment type="function">
    <text evidence="1">Catalyzes the dismutation of two molecules of 6,7-dimethyl-8-ribityllumazine, resulting in the formation of riboflavin and 5-amino-6-(D-ribitylamino)uracil.</text>
</comment>
<dbReference type="Proteomes" id="UP000717328">
    <property type="component" value="Unassembled WGS sequence"/>
</dbReference>
<feature type="compositionally biased region" description="Acidic residues" evidence="9">
    <location>
        <begin position="759"/>
        <end position="774"/>
    </location>
</feature>
<dbReference type="OrthoDB" id="10258924at2759"/>
<feature type="domain" description="Lumazine-binding" evidence="10">
    <location>
        <begin position="99"/>
        <end position="199"/>
    </location>
</feature>
<dbReference type="Pfam" id="PF00677">
    <property type="entry name" value="Lum_binding"/>
    <property type="match status" value="2"/>
</dbReference>
<dbReference type="CDD" id="cd00402">
    <property type="entry name" value="Riboflavin_synthase_like"/>
    <property type="match status" value="1"/>
</dbReference>
<evidence type="ECO:0000256" key="8">
    <source>
        <dbReference type="PROSITE-ProRule" id="PRU00524"/>
    </source>
</evidence>
<comment type="caution">
    <text evidence="11">The sequence shown here is derived from an EMBL/GenBank/DDBJ whole genome shotgun (WGS) entry which is preliminary data.</text>
</comment>
<dbReference type="InterPro" id="IPR026017">
    <property type="entry name" value="Lumazine-bd_dom"/>
</dbReference>
<dbReference type="FunFam" id="2.40.30.20:FF:000004">
    <property type="entry name" value="Riboflavin synthase, alpha subunit"/>
    <property type="match status" value="1"/>
</dbReference>
<evidence type="ECO:0000256" key="1">
    <source>
        <dbReference type="ARBA" id="ARBA00002803"/>
    </source>
</evidence>
<protein>
    <recommendedName>
        <fullName evidence="4">Riboflavin synthase</fullName>
        <ecNumber evidence="3">2.5.1.9</ecNumber>
    </recommendedName>
</protein>
<keyword evidence="7" id="KW-0677">Repeat</keyword>
<dbReference type="NCBIfam" id="TIGR00187">
    <property type="entry name" value="ribE"/>
    <property type="match status" value="1"/>
</dbReference>
<dbReference type="SUPFAM" id="SSF143744">
    <property type="entry name" value="GlcG-like"/>
    <property type="match status" value="1"/>
</dbReference>
<dbReference type="PANTHER" id="PTHR21098">
    <property type="entry name" value="RIBOFLAVIN SYNTHASE ALPHA CHAIN"/>
    <property type="match status" value="1"/>
</dbReference>
<dbReference type="InterPro" id="IPR001783">
    <property type="entry name" value="Lumazine-bd"/>
</dbReference>
<evidence type="ECO:0000256" key="3">
    <source>
        <dbReference type="ARBA" id="ARBA00012827"/>
    </source>
</evidence>
<feature type="region of interest" description="Disordered" evidence="9">
    <location>
        <begin position="803"/>
        <end position="902"/>
    </location>
</feature>
<evidence type="ECO:0000313" key="12">
    <source>
        <dbReference type="Proteomes" id="UP000717328"/>
    </source>
</evidence>
<evidence type="ECO:0000256" key="9">
    <source>
        <dbReference type="SAM" id="MobiDB-lite"/>
    </source>
</evidence>
<evidence type="ECO:0000256" key="4">
    <source>
        <dbReference type="ARBA" id="ARBA00013950"/>
    </source>
</evidence>
<dbReference type="GO" id="GO:0004746">
    <property type="term" value="F:riboflavin synthase activity"/>
    <property type="evidence" value="ECO:0007669"/>
    <property type="project" value="UniProtKB-EC"/>
</dbReference>
<evidence type="ECO:0000256" key="7">
    <source>
        <dbReference type="ARBA" id="ARBA00022737"/>
    </source>
</evidence>
<feature type="repeat" description="Lumazine-binding" evidence="8">
    <location>
        <begin position="200"/>
        <end position="304"/>
    </location>
</feature>
<dbReference type="PANTHER" id="PTHR21098:SF0">
    <property type="entry name" value="RIBOFLAVIN SYNTHASE"/>
    <property type="match status" value="1"/>
</dbReference>
<feature type="compositionally biased region" description="Pro residues" evidence="9">
    <location>
        <begin position="566"/>
        <end position="578"/>
    </location>
</feature>
<name>A0A9P7FTN9_9AGAR</name>
<evidence type="ECO:0000256" key="2">
    <source>
        <dbReference type="ARBA" id="ARBA00004887"/>
    </source>
</evidence>